<dbReference type="SUPFAM" id="SSF53448">
    <property type="entry name" value="Nucleotide-diphospho-sugar transferases"/>
    <property type="match status" value="1"/>
</dbReference>
<organism evidence="3 4">
    <name type="scientific">Actinoplanes teichomyceticus</name>
    <dbReference type="NCBI Taxonomy" id="1867"/>
    <lineage>
        <taxon>Bacteria</taxon>
        <taxon>Bacillati</taxon>
        <taxon>Actinomycetota</taxon>
        <taxon>Actinomycetes</taxon>
        <taxon>Micromonosporales</taxon>
        <taxon>Micromonosporaceae</taxon>
        <taxon>Actinoplanes</taxon>
    </lineage>
</organism>
<feature type="domain" description="Glycosyltransferase 2-like" evidence="1">
    <location>
        <begin position="174"/>
        <end position="290"/>
    </location>
</feature>
<protein>
    <submittedName>
        <fullName evidence="3">Glycosyl transferase family 2</fullName>
    </submittedName>
</protein>
<dbReference type="Proteomes" id="UP000320239">
    <property type="component" value="Unassembled WGS sequence"/>
</dbReference>
<dbReference type="InterPro" id="IPR050834">
    <property type="entry name" value="Glycosyltransf_2"/>
</dbReference>
<keyword evidence="4" id="KW-1185">Reference proteome</keyword>
<dbReference type="GO" id="GO:0016740">
    <property type="term" value="F:transferase activity"/>
    <property type="evidence" value="ECO:0007669"/>
    <property type="project" value="UniProtKB-KW"/>
</dbReference>
<dbReference type="EMBL" id="VIWY01000004">
    <property type="protein sequence ID" value="TWG14683.1"/>
    <property type="molecule type" value="Genomic_DNA"/>
</dbReference>
<dbReference type="InterPro" id="IPR001173">
    <property type="entry name" value="Glyco_trans_2-like"/>
</dbReference>
<feature type="domain" description="Glycosyltransferase 2-like" evidence="2">
    <location>
        <begin position="308"/>
        <end position="411"/>
    </location>
</feature>
<comment type="caution">
    <text evidence="3">The sequence shown here is derived from an EMBL/GenBank/DDBJ whole genome shotgun (WGS) entry which is preliminary data.</text>
</comment>
<dbReference type="RefSeq" id="WP_122980612.1">
    <property type="nucleotide sequence ID" value="NZ_BOMX01000004.1"/>
</dbReference>
<dbReference type="PANTHER" id="PTHR43685:SF2">
    <property type="entry name" value="GLYCOSYLTRANSFERASE 2-LIKE DOMAIN-CONTAINING PROTEIN"/>
    <property type="match status" value="1"/>
</dbReference>
<gene>
    <name evidence="3" type="ORF">FHX34_104989</name>
</gene>
<name>A0A561VSV2_ACTTI</name>
<dbReference type="Gene3D" id="3.90.550.10">
    <property type="entry name" value="Spore Coat Polysaccharide Biosynthesis Protein SpsA, Chain A"/>
    <property type="match status" value="1"/>
</dbReference>
<evidence type="ECO:0000313" key="4">
    <source>
        <dbReference type="Proteomes" id="UP000320239"/>
    </source>
</evidence>
<dbReference type="Pfam" id="PF00535">
    <property type="entry name" value="Glycos_transf_2"/>
    <property type="match status" value="1"/>
</dbReference>
<proteinExistence type="predicted"/>
<dbReference type="InterPro" id="IPR029044">
    <property type="entry name" value="Nucleotide-diphossugar_trans"/>
</dbReference>
<evidence type="ECO:0000259" key="1">
    <source>
        <dbReference type="Pfam" id="PF00535"/>
    </source>
</evidence>
<dbReference type="PANTHER" id="PTHR43685">
    <property type="entry name" value="GLYCOSYLTRANSFERASE"/>
    <property type="match status" value="1"/>
</dbReference>
<evidence type="ECO:0000313" key="3">
    <source>
        <dbReference type="EMBL" id="TWG14683.1"/>
    </source>
</evidence>
<dbReference type="AlphaFoldDB" id="A0A561VSV2"/>
<reference evidence="3 4" key="1">
    <citation type="submission" date="2019-06" db="EMBL/GenBank/DDBJ databases">
        <title>Sequencing the genomes of 1000 actinobacteria strains.</title>
        <authorList>
            <person name="Klenk H.-P."/>
        </authorList>
    </citation>
    <scope>NUCLEOTIDE SEQUENCE [LARGE SCALE GENOMIC DNA]</scope>
    <source>
        <strain evidence="3 4">DSM 43866</strain>
    </source>
</reference>
<dbReference type="OrthoDB" id="5243838at2"/>
<accession>A0A561VSV2</accession>
<evidence type="ECO:0000259" key="2">
    <source>
        <dbReference type="Pfam" id="PF13632"/>
    </source>
</evidence>
<sequence length="453" mass="47940">MGAIRVDVVVAARGDWRAVVRRLRDQTCAPARVIVESAEPGGDLPADVVVVAPGRGVATARADYVAVLDERDHPGPAWLAGVADAAASGADAVRWGVLTVGADGIVRDVVIPPGSGAVTGRPRAGIALRRTALTADGRIRPGTRAAGIARLLVTRRGAPAPAAPPSGGDRPVVSVVLPVRNAAATLGAQLAALARQDYPGRWELVVVDNGSADRSMALAEEARPRLPALRTISAPTARSAGVARNAGVRVAAGDLLLFCDADDVADPGWISAMVGALADADLVGGALDCSTLSPAFMDEQPVPLPAQGEPLSFARSANCAVRREVLAAVGGWAEHFPGGAGEDVELSWRVQLAGYRLGYAPHARMGYRLRPTLLGVARQKWAYGLTGALLYRTYRNAGYRRRPWREVLFSWFWMVRHLPDVGRPGTPRRRWIRYAARLAGFAAGSVRHRTAYF</sequence>
<keyword evidence="3" id="KW-0808">Transferase</keyword>
<dbReference type="Pfam" id="PF13632">
    <property type="entry name" value="Glyco_trans_2_3"/>
    <property type="match status" value="1"/>
</dbReference>